<dbReference type="PROSITE" id="PS00615">
    <property type="entry name" value="C_TYPE_LECTIN_1"/>
    <property type="match status" value="1"/>
</dbReference>
<dbReference type="Pfam" id="PF00059">
    <property type="entry name" value="Lectin_C"/>
    <property type="match status" value="1"/>
</dbReference>
<keyword evidence="3" id="KW-1133">Transmembrane helix</keyword>
<feature type="transmembrane region" description="Helical" evidence="3">
    <location>
        <begin position="44"/>
        <end position="66"/>
    </location>
</feature>
<evidence type="ECO:0000256" key="3">
    <source>
        <dbReference type="SAM" id="Phobius"/>
    </source>
</evidence>
<dbReference type="SMART" id="SM00034">
    <property type="entry name" value="CLECT"/>
    <property type="match status" value="1"/>
</dbReference>
<accession>A0A6J2Q4H5</accession>
<evidence type="ECO:0000313" key="5">
    <source>
        <dbReference type="Proteomes" id="UP000504630"/>
    </source>
</evidence>
<dbReference type="InterPro" id="IPR033989">
    <property type="entry name" value="CD209-like_CTLD"/>
</dbReference>
<keyword evidence="1" id="KW-0430">Lectin</keyword>
<dbReference type="Gene3D" id="3.10.100.10">
    <property type="entry name" value="Mannose-Binding Protein A, subunit A"/>
    <property type="match status" value="1"/>
</dbReference>
<dbReference type="CDD" id="cd03590">
    <property type="entry name" value="CLECT_DC-SIGN_like"/>
    <property type="match status" value="1"/>
</dbReference>
<dbReference type="InterPro" id="IPR016186">
    <property type="entry name" value="C-type_lectin-like/link_sf"/>
</dbReference>
<evidence type="ECO:0000256" key="2">
    <source>
        <dbReference type="ARBA" id="ARBA00023157"/>
    </source>
</evidence>
<dbReference type="PROSITE" id="PS50041">
    <property type="entry name" value="C_TYPE_LECTIN_2"/>
    <property type="match status" value="1"/>
</dbReference>
<proteinExistence type="predicted"/>
<keyword evidence="3" id="KW-0472">Membrane</keyword>
<keyword evidence="2" id="KW-1015">Disulfide bond</keyword>
<dbReference type="GO" id="GO:0030246">
    <property type="term" value="F:carbohydrate binding"/>
    <property type="evidence" value="ECO:0007669"/>
    <property type="project" value="UniProtKB-KW"/>
</dbReference>
<dbReference type="InParanoid" id="A0A6J2Q4H5"/>
<evidence type="ECO:0000259" key="4">
    <source>
        <dbReference type="PROSITE" id="PS50041"/>
    </source>
</evidence>
<name>A0A6J2Q4H5_COTGO</name>
<dbReference type="AlphaFoldDB" id="A0A6J2Q4H5"/>
<evidence type="ECO:0000313" key="6">
    <source>
        <dbReference type="RefSeq" id="XP_029292569.1"/>
    </source>
</evidence>
<evidence type="ECO:0000256" key="1">
    <source>
        <dbReference type="ARBA" id="ARBA00022734"/>
    </source>
</evidence>
<keyword evidence="5" id="KW-1185">Reference proteome</keyword>
<reference evidence="6" key="1">
    <citation type="submission" date="2025-08" db="UniProtKB">
        <authorList>
            <consortium name="RefSeq"/>
        </authorList>
    </citation>
    <scope>IDENTIFICATION</scope>
</reference>
<dbReference type="InterPro" id="IPR016187">
    <property type="entry name" value="CTDL_fold"/>
</dbReference>
<dbReference type="InterPro" id="IPR018378">
    <property type="entry name" value="C-type_lectin_CS"/>
</dbReference>
<feature type="domain" description="C-type lectin" evidence="4">
    <location>
        <begin position="100"/>
        <end position="214"/>
    </location>
</feature>
<dbReference type="InterPro" id="IPR050111">
    <property type="entry name" value="C-type_lectin/snaclec_domain"/>
</dbReference>
<dbReference type="InterPro" id="IPR001304">
    <property type="entry name" value="C-type_lectin-like"/>
</dbReference>
<dbReference type="GeneID" id="115011539"/>
<dbReference type="KEGG" id="cgob:115011539"/>
<dbReference type="OrthoDB" id="6337382at2759"/>
<sequence length="219" mass="25447">MARFVHNKESEITMDYVNLPDASARTNSLHSCAGGTAAVPGRKLYRLVAVSFGLLCILQVALNISLHLTIDASCTNLTQETDKRELINFDHYFQQGWVYIRPSFYYISYIRKTWHESRADCLQRGADLVIINSKEEQDFTRQFHKNTWIGLTPQKNKDTWKWVDGTPLTKSYWGPEEPNNFEGNTEDCVEIRFFETENSWNDIQCGDQNFWICEKMLAL</sequence>
<dbReference type="PANTHER" id="PTHR22803">
    <property type="entry name" value="MANNOSE, PHOSPHOLIPASE, LECTIN RECEPTOR RELATED"/>
    <property type="match status" value="1"/>
</dbReference>
<dbReference type="SUPFAM" id="SSF56436">
    <property type="entry name" value="C-type lectin-like"/>
    <property type="match status" value="1"/>
</dbReference>
<keyword evidence="3" id="KW-0812">Transmembrane</keyword>
<organism evidence="5 6">
    <name type="scientific">Cottoperca gobio</name>
    <name type="common">Frogmouth</name>
    <name type="synonym">Aphritis gobio</name>
    <dbReference type="NCBI Taxonomy" id="56716"/>
    <lineage>
        <taxon>Eukaryota</taxon>
        <taxon>Metazoa</taxon>
        <taxon>Chordata</taxon>
        <taxon>Craniata</taxon>
        <taxon>Vertebrata</taxon>
        <taxon>Euteleostomi</taxon>
        <taxon>Actinopterygii</taxon>
        <taxon>Neopterygii</taxon>
        <taxon>Teleostei</taxon>
        <taxon>Neoteleostei</taxon>
        <taxon>Acanthomorphata</taxon>
        <taxon>Eupercaria</taxon>
        <taxon>Perciformes</taxon>
        <taxon>Notothenioidei</taxon>
        <taxon>Bovichtidae</taxon>
        <taxon>Cottoperca</taxon>
    </lineage>
</organism>
<protein>
    <submittedName>
        <fullName evidence="6">CD209 antigen-like protein E isoform X1</fullName>
    </submittedName>
</protein>
<dbReference type="Proteomes" id="UP000504630">
    <property type="component" value="Chromosome 1"/>
</dbReference>
<gene>
    <name evidence="6" type="primary">LOC115011539</name>
</gene>
<dbReference type="RefSeq" id="XP_029292569.1">
    <property type="nucleotide sequence ID" value="XM_029436709.1"/>
</dbReference>